<dbReference type="EMBL" id="AHOR02000076">
    <property type="protein sequence ID" value="EMF79725.1"/>
    <property type="molecule type" value="Genomic_DNA"/>
</dbReference>
<comment type="caution">
    <text evidence="2">The sequence shown here is derived from an EMBL/GenBank/DDBJ whole genome shotgun (WGS) entry which is preliminary data.</text>
</comment>
<proteinExistence type="predicted"/>
<keyword evidence="1" id="KW-0812">Transmembrane</keyword>
<sequence length="141" mass="16193">MIESIIELLPTILLNGLYMSLVLTISQILFRNLPHHFLLRNKRLVVFIVATLIAVPYNIFYWLTMPEVFTYCVSFDSVKEEICKILPGWTIAVYQSIRLFVCYLATILLYNKIVKSVFERSGLGHTPPPDALAKKDTVDID</sequence>
<accession>M3GT68</accession>
<protein>
    <submittedName>
        <fullName evidence="2">Uncharacterized protein</fullName>
    </submittedName>
</protein>
<evidence type="ECO:0000256" key="1">
    <source>
        <dbReference type="SAM" id="Phobius"/>
    </source>
</evidence>
<gene>
    <name evidence="2" type="ORF">LEP1GSC188_1473</name>
</gene>
<name>M3GT68_9LEPT</name>
<keyword evidence="1" id="KW-0472">Membrane</keyword>
<feature type="transmembrane region" description="Helical" evidence="1">
    <location>
        <begin position="44"/>
        <end position="65"/>
    </location>
</feature>
<dbReference type="AlphaFoldDB" id="M3GT68"/>
<organism evidence="2 3">
    <name type="scientific">Leptospira weilii serovar Topaz str. LT2116</name>
    <dbReference type="NCBI Taxonomy" id="1088540"/>
    <lineage>
        <taxon>Bacteria</taxon>
        <taxon>Pseudomonadati</taxon>
        <taxon>Spirochaetota</taxon>
        <taxon>Spirochaetia</taxon>
        <taxon>Leptospirales</taxon>
        <taxon>Leptospiraceae</taxon>
        <taxon>Leptospira</taxon>
    </lineage>
</organism>
<evidence type="ECO:0000313" key="2">
    <source>
        <dbReference type="EMBL" id="EMF79725.1"/>
    </source>
</evidence>
<feature type="transmembrane region" description="Helical" evidence="1">
    <location>
        <begin position="12"/>
        <end position="32"/>
    </location>
</feature>
<evidence type="ECO:0000313" key="3">
    <source>
        <dbReference type="Proteomes" id="UP000011770"/>
    </source>
</evidence>
<keyword evidence="1" id="KW-1133">Transmembrane helix</keyword>
<reference evidence="2 3" key="1">
    <citation type="submission" date="2013-01" db="EMBL/GenBank/DDBJ databases">
        <authorList>
            <person name="Harkins D.M."/>
            <person name="Durkin A.S."/>
            <person name="Brinkac L.M."/>
            <person name="Haft D.H."/>
            <person name="Selengut J.D."/>
            <person name="Sanka R."/>
            <person name="DePew J."/>
            <person name="Purushe J."/>
            <person name="Tulsiani S.M."/>
            <person name="Graham G.C."/>
            <person name="Burns M.-A."/>
            <person name="Dohnt M.F."/>
            <person name="Smythe L.D."/>
            <person name="McKay D.B."/>
            <person name="Craig S.B."/>
            <person name="Vinetz J.M."/>
            <person name="Sutton G.G."/>
            <person name="Nierman W.C."/>
            <person name="Fouts D.E."/>
        </authorList>
    </citation>
    <scope>NUCLEOTIDE SEQUENCE [LARGE SCALE GENOMIC DNA]</scope>
    <source>
        <strain evidence="2 3">LT2116</strain>
    </source>
</reference>
<dbReference type="Proteomes" id="UP000011770">
    <property type="component" value="Unassembled WGS sequence"/>
</dbReference>
<feature type="transmembrane region" description="Helical" evidence="1">
    <location>
        <begin position="85"/>
        <end position="110"/>
    </location>
</feature>